<feature type="signal peptide" evidence="1">
    <location>
        <begin position="1"/>
        <end position="19"/>
    </location>
</feature>
<dbReference type="EMBL" id="KI968767">
    <property type="protein sequence ID" value="EUN24408.1"/>
    <property type="molecule type" value="Genomic_DNA"/>
</dbReference>
<keyword evidence="3" id="KW-1185">Reference proteome</keyword>
<protein>
    <submittedName>
        <fullName evidence="2">Uncharacterized protein</fullName>
    </submittedName>
</protein>
<keyword evidence="1" id="KW-0732">Signal</keyword>
<dbReference type="HOGENOM" id="CLU_1578246_0_0_1"/>
<dbReference type="AlphaFoldDB" id="W7E1Y1"/>
<feature type="chain" id="PRO_5004893645" evidence="1">
    <location>
        <begin position="20"/>
        <end position="169"/>
    </location>
</feature>
<gene>
    <name evidence="2" type="ORF">COCVIDRAFT_18174</name>
</gene>
<sequence>MHLLRFFSVAAVTASMALALPAEIPQVATSELQTVPAAEALANLPPADDIFVRNTPGDVSTKSSSYESESKALAIRASPTRKNIFTITLHGYEYKKNFLGTDITRVTASVQSIFKAASGTIYTFPATVAYTSERWHSGFAFRISKFLFPRCQGIRKAESLNFSLSTSKK</sequence>
<organism evidence="2 3">
    <name type="scientific">Bipolaris victoriae (strain FI3)</name>
    <name type="common">Victoria blight of oats agent</name>
    <name type="synonym">Cochliobolus victoriae</name>
    <dbReference type="NCBI Taxonomy" id="930091"/>
    <lineage>
        <taxon>Eukaryota</taxon>
        <taxon>Fungi</taxon>
        <taxon>Dikarya</taxon>
        <taxon>Ascomycota</taxon>
        <taxon>Pezizomycotina</taxon>
        <taxon>Dothideomycetes</taxon>
        <taxon>Pleosporomycetidae</taxon>
        <taxon>Pleosporales</taxon>
        <taxon>Pleosporineae</taxon>
        <taxon>Pleosporaceae</taxon>
        <taxon>Bipolaris</taxon>
    </lineage>
</organism>
<accession>W7E1Y1</accession>
<reference evidence="2 3" key="1">
    <citation type="journal article" date="2013" name="PLoS Genet.">
        <title>Comparative genome structure, secondary metabolite, and effector coding capacity across Cochliobolus pathogens.</title>
        <authorList>
            <person name="Condon B.J."/>
            <person name="Leng Y."/>
            <person name="Wu D."/>
            <person name="Bushley K.E."/>
            <person name="Ohm R.A."/>
            <person name="Otillar R."/>
            <person name="Martin J."/>
            <person name="Schackwitz W."/>
            <person name="Grimwood J."/>
            <person name="MohdZainudin N."/>
            <person name="Xue C."/>
            <person name="Wang R."/>
            <person name="Manning V.A."/>
            <person name="Dhillon B."/>
            <person name="Tu Z.J."/>
            <person name="Steffenson B.J."/>
            <person name="Salamov A."/>
            <person name="Sun H."/>
            <person name="Lowry S."/>
            <person name="LaButti K."/>
            <person name="Han J."/>
            <person name="Copeland A."/>
            <person name="Lindquist E."/>
            <person name="Barry K."/>
            <person name="Schmutz J."/>
            <person name="Baker S.E."/>
            <person name="Ciuffetti L.M."/>
            <person name="Grigoriev I.V."/>
            <person name="Zhong S."/>
            <person name="Turgeon B.G."/>
        </authorList>
    </citation>
    <scope>NUCLEOTIDE SEQUENCE [LARGE SCALE GENOMIC DNA]</scope>
    <source>
        <strain evidence="2 3">FI3</strain>
    </source>
</reference>
<dbReference type="GeneID" id="26252132"/>
<evidence type="ECO:0000256" key="1">
    <source>
        <dbReference type="SAM" id="SignalP"/>
    </source>
</evidence>
<evidence type="ECO:0000313" key="3">
    <source>
        <dbReference type="Proteomes" id="UP000054337"/>
    </source>
</evidence>
<evidence type="ECO:0000313" key="2">
    <source>
        <dbReference type="EMBL" id="EUN24408.1"/>
    </source>
</evidence>
<name>W7E1Y1_BIPV3</name>
<dbReference type="Proteomes" id="UP000054337">
    <property type="component" value="Unassembled WGS sequence"/>
</dbReference>
<dbReference type="RefSeq" id="XP_014553977.1">
    <property type="nucleotide sequence ID" value="XM_014698491.1"/>
</dbReference>
<proteinExistence type="predicted"/>